<evidence type="ECO:0000313" key="5">
    <source>
        <dbReference type="Proteomes" id="UP001500279"/>
    </source>
</evidence>
<organism evidence="4 5">
    <name type="scientific">Ideonella azotifigens</name>
    <dbReference type="NCBI Taxonomy" id="513160"/>
    <lineage>
        <taxon>Bacteria</taxon>
        <taxon>Pseudomonadati</taxon>
        <taxon>Pseudomonadota</taxon>
        <taxon>Betaproteobacteria</taxon>
        <taxon>Burkholderiales</taxon>
        <taxon>Sphaerotilaceae</taxon>
        <taxon>Ideonella</taxon>
    </lineage>
</organism>
<dbReference type="PANTHER" id="PTHR44591:SF3">
    <property type="entry name" value="RESPONSE REGULATORY DOMAIN-CONTAINING PROTEIN"/>
    <property type="match status" value="1"/>
</dbReference>
<protein>
    <recommendedName>
        <fullName evidence="3">Response regulatory domain-containing protein</fullName>
    </recommendedName>
</protein>
<dbReference type="SUPFAM" id="SSF52172">
    <property type="entry name" value="CheY-like"/>
    <property type="match status" value="1"/>
</dbReference>
<keyword evidence="1 2" id="KW-0597">Phosphoprotein</keyword>
<reference evidence="5" key="1">
    <citation type="journal article" date="2019" name="Int. J. Syst. Evol. Microbiol.">
        <title>The Global Catalogue of Microorganisms (GCM) 10K type strain sequencing project: providing services to taxonomists for standard genome sequencing and annotation.</title>
        <authorList>
            <consortium name="The Broad Institute Genomics Platform"/>
            <consortium name="The Broad Institute Genome Sequencing Center for Infectious Disease"/>
            <person name="Wu L."/>
            <person name="Ma J."/>
        </authorList>
    </citation>
    <scope>NUCLEOTIDE SEQUENCE [LARGE SCALE GENOMIC DNA]</scope>
    <source>
        <strain evidence="5">JCM 15503</strain>
    </source>
</reference>
<feature type="modified residue" description="4-aspartylphosphate" evidence="2">
    <location>
        <position position="67"/>
    </location>
</feature>
<dbReference type="InterPro" id="IPR001789">
    <property type="entry name" value="Sig_transdc_resp-reg_receiver"/>
</dbReference>
<dbReference type="Proteomes" id="UP001500279">
    <property type="component" value="Unassembled WGS sequence"/>
</dbReference>
<name>A0ABP3VQZ4_9BURK</name>
<dbReference type="InterPro" id="IPR050595">
    <property type="entry name" value="Bact_response_regulator"/>
</dbReference>
<dbReference type="InterPro" id="IPR011006">
    <property type="entry name" value="CheY-like_superfamily"/>
</dbReference>
<sequence length="134" mass="14814">MRVGVPIRIESGPPTRVWVVDDDPIVALYLGELLHEHGFAVTTFADPQAALHAYEADPRRVDVVVTDQRMPKLSGDVLASAMLRLRPQVRVILCTGYCDVIDERGALAIGVQHFFRKPFDAQALLRAVRGCDGH</sequence>
<gene>
    <name evidence="4" type="ORF">GCM10009107_55620</name>
</gene>
<evidence type="ECO:0000313" key="4">
    <source>
        <dbReference type="EMBL" id="GAA0767037.1"/>
    </source>
</evidence>
<dbReference type="PANTHER" id="PTHR44591">
    <property type="entry name" value="STRESS RESPONSE REGULATOR PROTEIN 1"/>
    <property type="match status" value="1"/>
</dbReference>
<dbReference type="EMBL" id="BAAAEW010000045">
    <property type="protein sequence ID" value="GAA0767037.1"/>
    <property type="molecule type" value="Genomic_DNA"/>
</dbReference>
<comment type="caution">
    <text evidence="4">The sequence shown here is derived from an EMBL/GenBank/DDBJ whole genome shotgun (WGS) entry which is preliminary data.</text>
</comment>
<dbReference type="SMART" id="SM00448">
    <property type="entry name" value="REC"/>
    <property type="match status" value="1"/>
</dbReference>
<proteinExistence type="predicted"/>
<evidence type="ECO:0000256" key="1">
    <source>
        <dbReference type="ARBA" id="ARBA00022553"/>
    </source>
</evidence>
<evidence type="ECO:0000256" key="2">
    <source>
        <dbReference type="PROSITE-ProRule" id="PRU00169"/>
    </source>
</evidence>
<evidence type="ECO:0000259" key="3">
    <source>
        <dbReference type="PROSITE" id="PS50110"/>
    </source>
</evidence>
<dbReference type="PROSITE" id="PS50110">
    <property type="entry name" value="RESPONSE_REGULATORY"/>
    <property type="match status" value="1"/>
</dbReference>
<feature type="domain" description="Response regulatory" evidence="3">
    <location>
        <begin position="16"/>
        <end position="132"/>
    </location>
</feature>
<dbReference type="Pfam" id="PF00072">
    <property type="entry name" value="Response_reg"/>
    <property type="match status" value="1"/>
</dbReference>
<dbReference type="Gene3D" id="3.40.50.2300">
    <property type="match status" value="1"/>
</dbReference>
<keyword evidence="5" id="KW-1185">Reference proteome</keyword>
<accession>A0ABP3VQZ4</accession>